<keyword evidence="11" id="KW-1185">Reference proteome</keyword>
<accession>C2MDT8</accession>
<dbReference type="InterPro" id="IPR001789">
    <property type="entry name" value="Sig_transdc_resp-reg_receiver"/>
</dbReference>
<keyword evidence="5" id="KW-0804">Transcription</keyword>
<dbReference type="CDD" id="cd17574">
    <property type="entry name" value="REC_OmpR"/>
    <property type="match status" value="1"/>
</dbReference>
<dbReference type="CDD" id="cd00383">
    <property type="entry name" value="trans_reg_C"/>
    <property type="match status" value="1"/>
</dbReference>
<dbReference type="Pfam" id="PF00072">
    <property type="entry name" value="Response_reg"/>
    <property type="match status" value="1"/>
</dbReference>
<evidence type="ECO:0000313" key="10">
    <source>
        <dbReference type="EMBL" id="EEK16109.1"/>
    </source>
</evidence>
<evidence type="ECO:0000256" key="7">
    <source>
        <dbReference type="PROSITE-ProRule" id="PRU01091"/>
    </source>
</evidence>
<dbReference type="FunFam" id="3.40.50.2300:FF:000001">
    <property type="entry name" value="DNA-binding response regulator PhoB"/>
    <property type="match status" value="1"/>
</dbReference>
<dbReference type="InterPro" id="IPR001867">
    <property type="entry name" value="OmpR/PhoB-type_DNA-bd"/>
</dbReference>
<dbReference type="PROSITE" id="PS51755">
    <property type="entry name" value="OMPR_PHOB"/>
    <property type="match status" value="1"/>
</dbReference>
<dbReference type="PANTHER" id="PTHR48111">
    <property type="entry name" value="REGULATOR OF RPOS"/>
    <property type="match status" value="1"/>
</dbReference>
<dbReference type="Proteomes" id="UP000003303">
    <property type="component" value="Unassembled WGS sequence"/>
</dbReference>
<reference evidence="10 11" key="1">
    <citation type="submission" date="2009-04" db="EMBL/GenBank/DDBJ databases">
        <authorList>
            <person name="Sebastian Y."/>
            <person name="Madupu R."/>
            <person name="Durkin A.S."/>
            <person name="Torralba M."/>
            <person name="Methe B."/>
            <person name="Sutton G.G."/>
            <person name="Strausberg R.L."/>
            <person name="Nelson K.E."/>
        </authorList>
    </citation>
    <scope>NUCLEOTIDE SEQUENCE [LARGE SCALE GENOMIC DNA]</scope>
    <source>
        <strain evidence="10 11">60-3</strain>
    </source>
</reference>
<evidence type="ECO:0000256" key="6">
    <source>
        <dbReference type="PROSITE-ProRule" id="PRU00169"/>
    </source>
</evidence>
<evidence type="ECO:0000259" key="9">
    <source>
        <dbReference type="PROSITE" id="PS51755"/>
    </source>
</evidence>
<evidence type="ECO:0000256" key="5">
    <source>
        <dbReference type="ARBA" id="ARBA00023163"/>
    </source>
</evidence>
<dbReference type="GO" id="GO:0000976">
    <property type="term" value="F:transcription cis-regulatory region binding"/>
    <property type="evidence" value="ECO:0007669"/>
    <property type="project" value="TreeGrafter"/>
</dbReference>
<dbReference type="EMBL" id="ACLR01000214">
    <property type="protein sequence ID" value="EEK16109.1"/>
    <property type="molecule type" value="Genomic_DNA"/>
</dbReference>
<gene>
    <name evidence="10" type="ORF">PORUE0001_1370</name>
</gene>
<keyword evidence="4 7" id="KW-0238">DNA-binding</keyword>
<keyword evidence="1 6" id="KW-0597">Phosphoprotein</keyword>
<sequence>MDKKKFKLLIVDDEEDLREILTFNLASEGYQVSTAANAEEALKMPLEEYHLLILDVMMPGMNGFKLAELIRRDKKLTTPIIFLTAKGTENDLLTGFNIGADDYMAKPFSIKELQARIQAILMRFLQSGPDFGESQIEIGTLLIDLDAKQVFVHGELIELTKKELEILVLLARDPGKVFSREEILDRVWREDVFVLERTIDVHITRIRKKLRSGGIKIINRSGFGYCLVEEEPQ</sequence>
<feature type="domain" description="OmpR/PhoB-type" evidence="9">
    <location>
        <begin position="133"/>
        <end position="229"/>
    </location>
</feature>
<feature type="domain" description="Response regulatory" evidence="8">
    <location>
        <begin position="7"/>
        <end position="121"/>
    </location>
</feature>
<dbReference type="GO" id="GO:0000156">
    <property type="term" value="F:phosphorelay response regulator activity"/>
    <property type="evidence" value="ECO:0007669"/>
    <property type="project" value="TreeGrafter"/>
</dbReference>
<dbReference type="InterPro" id="IPR011006">
    <property type="entry name" value="CheY-like_superfamily"/>
</dbReference>
<dbReference type="SMART" id="SM00862">
    <property type="entry name" value="Trans_reg_C"/>
    <property type="match status" value="1"/>
</dbReference>
<dbReference type="eggNOG" id="COG0745">
    <property type="taxonomic scope" value="Bacteria"/>
</dbReference>
<keyword evidence="3" id="KW-0805">Transcription regulation</keyword>
<feature type="DNA-binding region" description="OmpR/PhoB-type" evidence="7">
    <location>
        <begin position="133"/>
        <end position="229"/>
    </location>
</feature>
<dbReference type="PROSITE" id="PS50110">
    <property type="entry name" value="RESPONSE_REGULATORY"/>
    <property type="match status" value="1"/>
</dbReference>
<dbReference type="Pfam" id="PF00486">
    <property type="entry name" value="Trans_reg_C"/>
    <property type="match status" value="1"/>
</dbReference>
<dbReference type="SMART" id="SM00448">
    <property type="entry name" value="REC"/>
    <property type="match status" value="1"/>
</dbReference>
<evidence type="ECO:0000256" key="3">
    <source>
        <dbReference type="ARBA" id="ARBA00023015"/>
    </source>
</evidence>
<evidence type="ECO:0000256" key="1">
    <source>
        <dbReference type="ARBA" id="ARBA00022553"/>
    </source>
</evidence>
<feature type="modified residue" description="4-aspartylphosphate" evidence="6">
    <location>
        <position position="55"/>
    </location>
</feature>
<protein>
    <submittedName>
        <fullName evidence="10">Response regulator receiver domain protein</fullName>
    </submittedName>
</protein>
<evidence type="ECO:0000259" key="8">
    <source>
        <dbReference type="PROSITE" id="PS50110"/>
    </source>
</evidence>
<dbReference type="InterPro" id="IPR036388">
    <property type="entry name" value="WH-like_DNA-bd_sf"/>
</dbReference>
<evidence type="ECO:0000313" key="11">
    <source>
        <dbReference type="Proteomes" id="UP000003303"/>
    </source>
</evidence>
<proteinExistence type="predicted"/>
<dbReference type="GO" id="GO:0032993">
    <property type="term" value="C:protein-DNA complex"/>
    <property type="evidence" value="ECO:0007669"/>
    <property type="project" value="TreeGrafter"/>
</dbReference>
<dbReference type="AlphaFoldDB" id="C2MDT8"/>
<keyword evidence="2" id="KW-0902">Two-component regulatory system</keyword>
<evidence type="ECO:0000256" key="4">
    <source>
        <dbReference type="ARBA" id="ARBA00023125"/>
    </source>
</evidence>
<dbReference type="Gene3D" id="1.10.10.10">
    <property type="entry name" value="Winged helix-like DNA-binding domain superfamily/Winged helix DNA-binding domain"/>
    <property type="match status" value="1"/>
</dbReference>
<dbReference type="SUPFAM" id="SSF52172">
    <property type="entry name" value="CheY-like"/>
    <property type="match status" value="1"/>
</dbReference>
<dbReference type="InterPro" id="IPR039420">
    <property type="entry name" value="WalR-like"/>
</dbReference>
<evidence type="ECO:0000256" key="2">
    <source>
        <dbReference type="ARBA" id="ARBA00023012"/>
    </source>
</evidence>
<organism evidence="10 11">
    <name type="scientific">Porphyromonas uenonis 60-3</name>
    <dbReference type="NCBI Taxonomy" id="596327"/>
    <lineage>
        <taxon>Bacteria</taxon>
        <taxon>Pseudomonadati</taxon>
        <taxon>Bacteroidota</taxon>
        <taxon>Bacteroidia</taxon>
        <taxon>Bacteroidales</taxon>
        <taxon>Porphyromonadaceae</taxon>
        <taxon>Porphyromonas</taxon>
    </lineage>
</organism>
<dbReference type="GO" id="GO:0005829">
    <property type="term" value="C:cytosol"/>
    <property type="evidence" value="ECO:0007669"/>
    <property type="project" value="TreeGrafter"/>
</dbReference>
<dbReference type="RefSeq" id="WP_007366027.1">
    <property type="nucleotide sequence ID" value="NZ_ACLR01000214.1"/>
</dbReference>
<dbReference type="STRING" id="596327.PORUE0001_1370"/>
<dbReference type="PANTHER" id="PTHR48111:SF40">
    <property type="entry name" value="PHOSPHATE REGULON TRANSCRIPTIONAL REGULATORY PROTEIN PHOB"/>
    <property type="match status" value="1"/>
</dbReference>
<dbReference type="Gene3D" id="3.40.50.2300">
    <property type="match status" value="1"/>
</dbReference>
<name>C2MDT8_9PORP</name>
<dbReference type="OrthoDB" id="9790442at2"/>
<comment type="caution">
    <text evidence="10">The sequence shown here is derived from an EMBL/GenBank/DDBJ whole genome shotgun (WGS) entry which is preliminary data.</text>
</comment>
<dbReference type="GO" id="GO:0006355">
    <property type="term" value="P:regulation of DNA-templated transcription"/>
    <property type="evidence" value="ECO:0007669"/>
    <property type="project" value="InterPro"/>
</dbReference>